<keyword evidence="7 8" id="KW-0472">Membrane</keyword>
<evidence type="ECO:0000256" key="4">
    <source>
        <dbReference type="ARBA" id="ARBA00022475"/>
    </source>
</evidence>
<evidence type="ECO:0000256" key="7">
    <source>
        <dbReference type="ARBA" id="ARBA00023136"/>
    </source>
</evidence>
<evidence type="ECO:0000313" key="9">
    <source>
        <dbReference type="EMBL" id="HGZ12160.1"/>
    </source>
</evidence>
<feature type="transmembrane region" description="Helical" evidence="8">
    <location>
        <begin position="287"/>
        <end position="310"/>
    </location>
</feature>
<evidence type="ECO:0000256" key="2">
    <source>
        <dbReference type="ARBA" id="ARBA00007935"/>
    </source>
</evidence>
<dbReference type="GO" id="GO:0005886">
    <property type="term" value="C:plasma membrane"/>
    <property type="evidence" value="ECO:0007669"/>
    <property type="project" value="UniProtKB-SubCell"/>
</dbReference>
<feature type="transmembrane region" description="Helical" evidence="8">
    <location>
        <begin position="198"/>
        <end position="216"/>
    </location>
</feature>
<evidence type="ECO:0000256" key="1">
    <source>
        <dbReference type="ARBA" id="ARBA00004651"/>
    </source>
</evidence>
<comment type="caution">
    <text evidence="9">The sequence shown here is derived from an EMBL/GenBank/DDBJ whole genome shotgun (WGS) entry which is preliminary data.</text>
</comment>
<feature type="transmembrane region" description="Helical" evidence="8">
    <location>
        <begin position="316"/>
        <end position="334"/>
    </location>
</feature>
<dbReference type="PANTHER" id="PTHR30472">
    <property type="entry name" value="FERRIC ENTEROBACTIN TRANSPORT SYSTEM PERMEASE PROTEIN"/>
    <property type="match status" value="1"/>
</dbReference>
<feature type="transmembrane region" description="Helical" evidence="8">
    <location>
        <begin position="127"/>
        <end position="145"/>
    </location>
</feature>
<evidence type="ECO:0000256" key="3">
    <source>
        <dbReference type="ARBA" id="ARBA00022448"/>
    </source>
</evidence>
<protein>
    <submittedName>
        <fullName evidence="9">Iron ABC transporter permease</fullName>
    </submittedName>
</protein>
<dbReference type="CDD" id="cd06550">
    <property type="entry name" value="TM_ABC_iron-siderophores_like"/>
    <property type="match status" value="1"/>
</dbReference>
<keyword evidence="3" id="KW-0813">Transport</keyword>
<dbReference type="SUPFAM" id="SSF81345">
    <property type="entry name" value="ABC transporter involved in vitamin B12 uptake, BtuC"/>
    <property type="match status" value="1"/>
</dbReference>
<dbReference type="PANTHER" id="PTHR30472:SF25">
    <property type="entry name" value="ABC TRANSPORTER PERMEASE PROTEIN MJ0876-RELATED"/>
    <property type="match status" value="1"/>
</dbReference>
<evidence type="ECO:0000256" key="6">
    <source>
        <dbReference type="ARBA" id="ARBA00022989"/>
    </source>
</evidence>
<comment type="similarity">
    <text evidence="2">Belongs to the binding-protein-dependent transport system permease family. FecCD subfamily.</text>
</comment>
<keyword evidence="5 8" id="KW-0812">Transmembrane</keyword>
<feature type="transmembrane region" description="Helical" evidence="8">
    <location>
        <begin position="68"/>
        <end position="90"/>
    </location>
</feature>
<evidence type="ECO:0000256" key="8">
    <source>
        <dbReference type="SAM" id="Phobius"/>
    </source>
</evidence>
<dbReference type="FunFam" id="1.10.3470.10:FF:000001">
    <property type="entry name" value="Vitamin B12 ABC transporter permease BtuC"/>
    <property type="match status" value="1"/>
</dbReference>
<dbReference type="Gene3D" id="1.10.3470.10">
    <property type="entry name" value="ABC transporter involved in vitamin B12 uptake, BtuC"/>
    <property type="match status" value="1"/>
</dbReference>
<keyword evidence="4" id="KW-1003">Cell membrane</keyword>
<dbReference type="InterPro" id="IPR037294">
    <property type="entry name" value="ABC_BtuC-like"/>
</dbReference>
<dbReference type="AlphaFoldDB" id="A0A7C5EMQ4"/>
<organism evidence="9">
    <name type="scientific">Desulfobacca acetoxidans</name>
    <dbReference type="NCBI Taxonomy" id="60893"/>
    <lineage>
        <taxon>Bacteria</taxon>
        <taxon>Pseudomonadati</taxon>
        <taxon>Thermodesulfobacteriota</taxon>
        <taxon>Desulfobaccia</taxon>
        <taxon>Desulfobaccales</taxon>
        <taxon>Desulfobaccaceae</taxon>
        <taxon>Desulfobacca</taxon>
    </lineage>
</organism>
<dbReference type="Pfam" id="PF01032">
    <property type="entry name" value="FecCD"/>
    <property type="match status" value="1"/>
</dbReference>
<gene>
    <name evidence="9" type="ORF">ENW48_08075</name>
</gene>
<reference evidence="9" key="1">
    <citation type="journal article" date="2020" name="mSystems">
        <title>Genome- and Community-Level Interaction Insights into Carbon Utilization and Element Cycling Functions of Hydrothermarchaeota in Hydrothermal Sediment.</title>
        <authorList>
            <person name="Zhou Z."/>
            <person name="Liu Y."/>
            <person name="Xu W."/>
            <person name="Pan J."/>
            <person name="Luo Z.H."/>
            <person name="Li M."/>
        </authorList>
    </citation>
    <scope>NUCLEOTIDE SEQUENCE [LARGE SCALE GENOMIC DNA]</scope>
    <source>
        <strain evidence="9">SpSt-853</strain>
    </source>
</reference>
<sequence length="343" mass="35499">MGGRRFAGLVLFLALALLASGGLALGLGRLPVTWEVIGLVISGKLGLTPPVADRTVEVVVWGLRLSRVVLSILVGGALAVAGVVFQGLLLNPLADPFTLGVSTGAAFGVALLVTLGVGGSFWGLSPLPLGALAGAVATMLVVVALSREGGRLRRESLVLAGIVVSTFLSALISLIKSLDEESLSAIVFWIMGSFSGRGWVHVGFMLPYFVLGLLLVGRHSRELDILALGEETSHYLGVPVSRVRLELLLGASLLTAGAVSVSGVIGFVGLIVPHLMRLLVGPAHGRLLVLAALSGSLALVWADVAARLVLASGQELPVGVVTALVGGPFFCYLLKYRGSRRAW</sequence>
<accession>A0A7C5EMQ4</accession>
<dbReference type="EMBL" id="DTKJ01000056">
    <property type="protein sequence ID" value="HGZ12160.1"/>
    <property type="molecule type" value="Genomic_DNA"/>
</dbReference>
<dbReference type="GO" id="GO:0022857">
    <property type="term" value="F:transmembrane transporter activity"/>
    <property type="evidence" value="ECO:0007669"/>
    <property type="project" value="InterPro"/>
</dbReference>
<name>A0A7C5EMQ4_9BACT</name>
<evidence type="ECO:0000256" key="5">
    <source>
        <dbReference type="ARBA" id="ARBA00022692"/>
    </source>
</evidence>
<dbReference type="InterPro" id="IPR000522">
    <property type="entry name" value="ABC_transptr_permease_BtuC"/>
</dbReference>
<comment type="subcellular location">
    <subcellularLocation>
        <location evidence="1">Cell membrane</location>
        <topology evidence="1">Multi-pass membrane protein</topology>
    </subcellularLocation>
</comment>
<proteinExistence type="inferred from homology"/>
<feature type="transmembrane region" description="Helical" evidence="8">
    <location>
        <begin position="97"/>
        <end position="121"/>
    </location>
</feature>
<feature type="transmembrane region" description="Helical" evidence="8">
    <location>
        <begin position="247"/>
        <end position="275"/>
    </location>
</feature>
<feature type="transmembrane region" description="Helical" evidence="8">
    <location>
        <begin position="157"/>
        <end position="178"/>
    </location>
</feature>
<keyword evidence="6 8" id="KW-1133">Transmembrane helix</keyword>